<name>A0A813FVH5_POLGL</name>
<dbReference type="GO" id="GO:0006003">
    <property type="term" value="P:fructose 2,6-bisphosphate metabolic process"/>
    <property type="evidence" value="ECO:0007669"/>
    <property type="project" value="InterPro"/>
</dbReference>
<evidence type="ECO:0000256" key="2">
    <source>
        <dbReference type="ARBA" id="ARBA00022840"/>
    </source>
</evidence>
<dbReference type="GO" id="GO:0006000">
    <property type="term" value="P:fructose metabolic process"/>
    <property type="evidence" value="ECO:0007669"/>
    <property type="project" value="InterPro"/>
</dbReference>
<dbReference type="GO" id="GO:0005829">
    <property type="term" value="C:cytosol"/>
    <property type="evidence" value="ECO:0007669"/>
    <property type="project" value="TreeGrafter"/>
</dbReference>
<sequence length="481" mass="52765">VRHLICGVSVTLSLPTETKETKVKRAEAPGDVHRRRGDRHASVLYLGESPRKAKSPSAWVLDTLAGSDDVSILDRATDPKAVACEAVVLVLVGLPARGKSYLSNTVLRHLRLLGVRVRSFNAGELRRETGKAGASADFFSESNTAAKDERDRLAMMCCADLLEWLRAAPAGTSSVGILDATNTTMSRRKKVLACCLEAAAGHELAPLRVIFLESICHDPVLLQGNYRMKLHNDDYKGSQDADAALTDFQKRVVAYEKQYQPLEDSELDPSPEDPNKRVPMPVGYVRIIDGGEKIVCCRTGKSVVAAPIIEMLHAMHLTPRRILLAPEVAPSEATRQGKRLADLLLRVEREEGHGVDIICSASHSGAQIATVLERELPPLTSPQQPRAILTLHALQMRNVDADRCKSEVYADLVRRMRSEVILLIERLPRSVLVVCPAADTRRVLLAHFCGCQEDSIADMPLPAGIVELRRDHKGFSATEIS</sequence>
<evidence type="ECO:0000256" key="1">
    <source>
        <dbReference type="ARBA" id="ARBA00022741"/>
    </source>
</evidence>
<dbReference type="PANTHER" id="PTHR10606">
    <property type="entry name" value="6-PHOSPHOFRUCTO-2-KINASE/FRUCTOSE-2,6-BISPHOSPHATASE"/>
    <property type="match status" value="1"/>
</dbReference>
<dbReference type="PANTHER" id="PTHR10606:SF32">
    <property type="entry name" value="6-PHOSPHOFRUCTO-2-KINASE 1"/>
    <property type="match status" value="1"/>
</dbReference>
<dbReference type="SUPFAM" id="SSF52540">
    <property type="entry name" value="P-loop containing nucleoside triphosphate hydrolases"/>
    <property type="match status" value="1"/>
</dbReference>
<dbReference type="InterPro" id="IPR027417">
    <property type="entry name" value="P-loop_NTPase"/>
</dbReference>
<evidence type="ECO:0000313" key="4">
    <source>
        <dbReference type="EMBL" id="CAE8618455.1"/>
    </source>
</evidence>
<evidence type="ECO:0000313" key="5">
    <source>
        <dbReference type="Proteomes" id="UP000654075"/>
    </source>
</evidence>
<dbReference type="InterPro" id="IPR003094">
    <property type="entry name" value="6Pfruct_kin"/>
</dbReference>
<dbReference type="Pfam" id="PF01591">
    <property type="entry name" value="6PF2K"/>
    <property type="match status" value="1"/>
</dbReference>
<dbReference type="InterPro" id="IPR013079">
    <property type="entry name" value="6Phosfructo_kin"/>
</dbReference>
<keyword evidence="2" id="KW-0067">ATP-binding</keyword>
<dbReference type="Gene3D" id="3.40.50.300">
    <property type="entry name" value="P-loop containing nucleotide triphosphate hydrolases"/>
    <property type="match status" value="1"/>
</dbReference>
<dbReference type="Proteomes" id="UP000654075">
    <property type="component" value="Unassembled WGS sequence"/>
</dbReference>
<organism evidence="4 5">
    <name type="scientific">Polarella glacialis</name>
    <name type="common">Dinoflagellate</name>
    <dbReference type="NCBI Taxonomy" id="89957"/>
    <lineage>
        <taxon>Eukaryota</taxon>
        <taxon>Sar</taxon>
        <taxon>Alveolata</taxon>
        <taxon>Dinophyceae</taxon>
        <taxon>Suessiales</taxon>
        <taxon>Suessiaceae</taxon>
        <taxon>Polarella</taxon>
    </lineage>
</organism>
<feature type="non-terminal residue" evidence="4">
    <location>
        <position position="1"/>
    </location>
</feature>
<keyword evidence="5" id="KW-1185">Reference proteome</keyword>
<keyword evidence="1" id="KW-0547">Nucleotide-binding</keyword>
<dbReference type="OrthoDB" id="267323at2759"/>
<feature type="domain" description="6-phosphofructo-2-kinase" evidence="3">
    <location>
        <begin position="85"/>
        <end position="266"/>
    </location>
</feature>
<dbReference type="AlphaFoldDB" id="A0A813FVH5"/>
<dbReference type="PIRSF" id="PIRSF000709">
    <property type="entry name" value="6PFK_2-Ptase"/>
    <property type="match status" value="1"/>
</dbReference>
<reference evidence="4" key="1">
    <citation type="submission" date="2021-02" db="EMBL/GenBank/DDBJ databases">
        <authorList>
            <person name="Dougan E. K."/>
            <person name="Rhodes N."/>
            <person name="Thang M."/>
            <person name="Chan C."/>
        </authorList>
    </citation>
    <scope>NUCLEOTIDE SEQUENCE</scope>
</reference>
<dbReference type="GO" id="GO:0003873">
    <property type="term" value="F:6-phosphofructo-2-kinase activity"/>
    <property type="evidence" value="ECO:0007669"/>
    <property type="project" value="InterPro"/>
</dbReference>
<dbReference type="EMBL" id="CAJNNV010026541">
    <property type="protein sequence ID" value="CAE8618455.1"/>
    <property type="molecule type" value="Genomic_DNA"/>
</dbReference>
<protein>
    <recommendedName>
        <fullName evidence="3">6-phosphofructo-2-kinase domain-containing protein</fullName>
    </recommendedName>
</protein>
<proteinExistence type="predicted"/>
<evidence type="ECO:0000259" key="3">
    <source>
        <dbReference type="Pfam" id="PF01591"/>
    </source>
</evidence>
<accession>A0A813FVH5</accession>
<gene>
    <name evidence="4" type="ORF">PGLA1383_LOCUS36074</name>
</gene>
<comment type="caution">
    <text evidence="4">The sequence shown here is derived from an EMBL/GenBank/DDBJ whole genome shotgun (WGS) entry which is preliminary data.</text>
</comment>
<dbReference type="GO" id="GO:0005524">
    <property type="term" value="F:ATP binding"/>
    <property type="evidence" value="ECO:0007669"/>
    <property type="project" value="UniProtKB-KW"/>
</dbReference>
<dbReference type="OMA" id="PRWRTAM"/>